<evidence type="ECO:0000256" key="2">
    <source>
        <dbReference type="ARBA" id="ARBA00023122"/>
    </source>
</evidence>
<dbReference type="GO" id="GO:0005737">
    <property type="term" value="C:cytoplasm"/>
    <property type="evidence" value="ECO:0007669"/>
    <property type="project" value="TreeGrafter"/>
</dbReference>
<dbReference type="PROSITE" id="PS51371">
    <property type="entry name" value="CBS"/>
    <property type="match status" value="1"/>
</dbReference>
<protein>
    <submittedName>
        <fullName evidence="7">CBS domain-containing protein CBSX5</fullName>
    </submittedName>
</protein>
<reference evidence="7" key="2">
    <citation type="submission" date="2025-08" db="UniProtKB">
        <authorList>
            <consortium name="RefSeq"/>
        </authorList>
    </citation>
    <scope>IDENTIFICATION</scope>
    <source>
        <tissue evidence="7">Whole plant</tissue>
    </source>
</reference>
<evidence type="ECO:0000313" key="6">
    <source>
        <dbReference type="Proteomes" id="UP000515211"/>
    </source>
</evidence>
<keyword evidence="2 3" id="KW-0129">CBS domain</keyword>
<dbReference type="InterPro" id="IPR050511">
    <property type="entry name" value="AMPK_gamma/SDS23_families"/>
</dbReference>
<feature type="compositionally biased region" description="Pro residues" evidence="4">
    <location>
        <begin position="526"/>
        <end position="537"/>
    </location>
</feature>
<dbReference type="PANTHER" id="PTHR13780:SF39">
    <property type="entry name" value="CBS DOMAIN-CONTAINING PROTEIN CBSX5-LIKE"/>
    <property type="match status" value="1"/>
</dbReference>
<dbReference type="RefSeq" id="XP_020988761.2">
    <property type="nucleotide sequence ID" value="XM_021133102.2"/>
</dbReference>
<evidence type="ECO:0000256" key="1">
    <source>
        <dbReference type="ARBA" id="ARBA00022737"/>
    </source>
</evidence>
<dbReference type="GeneID" id="107468489"/>
<dbReference type="KEGG" id="adu:107468489"/>
<dbReference type="SUPFAM" id="SSF54631">
    <property type="entry name" value="CBS-domain pair"/>
    <property type="match status" value="1"/>
</dbReference>
<dbReference type="Pfam" id="PF00571">
    <property type="entry name" value="CBS"/>
    <property type="match status" value="1"/>
</dbReference>
<accession>A0A6P5MYZ6</accession>
<dbReference type="PANTHER" id="PTHR13780">
    <property type="entry name" value="AMP-ACTIVATED PROTEIN KINASE, GAMMA REGULATORY SUBUNIT"/>
    <property type="match status" value="1"/>
</dbReference>
<evidence type="ECO:0000256" key="4">
    <source>
        <dbReference type="SAM" id="MobiDB-lite"/>
    </source>
</evidence>
<dbReference type="GO" id="GO:0005634">
    <property type="term" value="C:nucleus"/>
    <property type="evidence" value="ECO:0007669"/>
    <property type="project" value="TreeGrafter"/>
</dbReference>
<evidence type="ECO:0000256" key="3">
    <source>
        <dbReference type="PROSITE-ProRule" id="PRU00703"/>
    </source>
</evidence>
<feature type="region of interest" description="Disordered" evidence="4">
    <location>
        <begin position="491"/>
        <end position="545"/>
    </location>
</feature>
<evidence type="ECO:0000313" key="7">
    <source>
        <dbReference type="RefSeq" id="XP_020988761.2"/>
    </source>
</evidence>
<dbReference type="InterPro" id="IPR046342">
    <property type="entry name" value="CBS_dom_sf"/>
</dbReference>
<dbReference type="InterPro" id="IPR000644">
    <property type="entry name" value="CBS_dom"/>
</dbReference>
<proteinExistence type="predicted"/>
<keyword evidence="6" id="KW-1185">Reference proteome</keyword>
<feature type="domain" description="CBS" evidence="5">
    <location>
        <begin position="342"/>
        <end position="399"/>
    </location>
</feature>
<evidence type="ECO:0000259" key="5">
    <source>
        <dbReference type="PROSITE" id="PS51371"/>
    </source>
</evidence>
<keyword evidence="1" id="KW-0677">Repeat</keyword>
<sequence>MAVRLLSGHEVSDLCLGKPALRSLSITDTLADALSALKRIDDTFVSVWNCNHSLVRSHFPSPPPPQERCKAKEDDCRCVGRLCMLDIICYLCKPENLSAPAAALRSPISLLITDHSALVSHLEPNASLLDAIDAMHEGAQNLVIPIQSSISSRRKSVESLDSIFHNNNRSYCWVTQEDVIRYLLNAIAAFSPTPASPINTLNVIDDQNLFAVNYDDPASSALNLLSLSLIHQSSVAIVDPEGKFVGEISPFMLNSCDEAVAPALATLSAGDLMAYIDCGGPPEDLVQIVKERLEEQNLSAALELLGDEGGLSSWSSFCSSSSEDDASTGKNWKLGGYSARVVRRSEAIVCYPWSSLVAVMIQALSHRVSYVWVVEDDGTLTGIVTFEGMLKVFREHLKSMYLGLVAFFSYFLLLEKMSSHVFEWVDDTVLMEEFFVDTDYLSELCVHHRICVLEADEPKYELLAPGLGDQMVKSGSSASYRKVQDVKKRARARADATRAAGTPPPPPRDLGTSSRPIMVISGFASPLPPHLSPVRPPFEPEKKET</sequence>
<dbReference type="Proteomes" id="UP000515211">
    <property type="component" value="Chromosome 10"/>
</dbReference>
<gene>
    <name evidence="7" type="primary">LOC107468489</name>
</gene>
<name>A0A6P5MYZ6_ARADU</name>
<organism evidence="6 7">
    <name type="scientific">Arachis duranensis</name>
    <name type="common">Wild peanut</name>
    <dbReference type="NCBI Taxonomy" id="130453"/>
    <lineage>
        <taxon>Eukaryota</taxon>
        <taxon>Viridiplantae</taxon>
        <taxon>Streptophyta</taxon>
        <taxon>Embryophyta</taxon>
        <taxon>Tracheophyta</taxon>
        <taxon>Spermatophyta</taxon>
        <taxon>Magnoliopsida</taxon>
        <taxon>eudicotyledons</taxon>
        <taxon>Gunneridae</taxon>
        <taxon>Pentapetalae</taxon>
        <taxon>rosids</taxon>
        <taxon>fabids</taxon>
        <taxon>Fabales</taxon>
        <taxon>Fabaceae</taxon>
        <taxon>Papilionoideae</taxon>
        <taxon>50 kb inversion clade</taxon>
        <taxon>dalbergioids sensu lato</taxon>
        <taxon>Dalbergieae</taxon>
        <taxon>Pterocarpus clade</taxon>
        <taxon>Arachis</taxon>
    </lineage>
</organism>
<reference evidence="6" key="1">
    <citation type="journal article" date="2016" name="Nat. Genet.">
        <title>The genome sequences of Arachis duranensis and Arachis ipaensis, the diploid ancestors of cultivated peanut.</title>
        <authorList>
            <person name="Bertioli D.J."/>
            <person name="Cannon S.B."/>
            <person name="Froenicke L."/>
            <person name="Huang G."/>
            <person name="Farmer A.D."/>
            <person name="Cannon E.K."/>
            <person name="Liu X."/>
            <person name="Gao D."/>
            <person name="Clevenger J."/>
            <person name="Dash S."/>
            <person name="Ren L."/>
            <person name="Moretzsohn M.C."/>
            <person name="Shirasawa K."/>
            <person name="Huang W."/>
            <person name="Vidigal B."/>
            <person name="Abernathy B."/>
            <person name="Chu Y."/>
            <person name="Niederhuth C.E."/>
            <person name="Umale P."/>
            <person name="Araujo A.C."/>
            <person name="Kozik A."/>
            <person name="Kim K.D."/>
            <person name="Burow M.D."/>
            <person name="Varshney R.K."/>
            <person name="Wang X."/>
            <person name="Zhang X."/>
            <person name="Barkley N."/>
            <person name="Guimaraes P.M."/>
            <person name="Isobe S."/>
            <person name="Guo B."/>
            <person name="Liao B."/>
            <person name="Stalker H.T."/>
            <person name="Schmitz R.J."/>
            <person name="Scheffler B.E."/>
            <person name="Leal-Bertioli S.C."/>
            <person name="Xun X."/>
            <person name="Jackson S.A."/>
            <person name="Michelmore R."/>
            <person name="Ozias-Akins P."/>
        </authorList>
    </citation>
    <scope>NUCLEOTIDE SEQUENCE [LARGE SCALE GENOMIC DNA]</scope>
    <source>
        <strain evidence="6">cv. V14167</strain>
    </source>
</reference>
<dbReference type="AlphaFoldDB" id="A0A6P5MYZ6"/>